<dbReference type="EMBL" id="JAAMPI010000391">
    <property type="protein sequence ID" value="KAF4631983.1"/>
    <property type="molecule type" value="Genomic_DNA"/>
</dbReference>
<evidence type="ECO:0000256" key="5">
    <source>
        <dbReference type="ARBA" id="ARBA00022729"/>
    </source>
</evidence>
<dbReference type="PANTHER" id="PTHR33353:SF10">
    <property type="entry name" value="ENDO-BETA-1,4-GLUCANASE D"/>
    <property type="match status" value="1"/>
</dbReference>
<feature type="chain" id="PRO_5034331347" description="lytic cellulose monooxygenase (C4-dehydrogenating)" evidence="18">
    <location>
        <begin position="20"/>
        <end position="796"/>
    </location>
</feature>
<evidence type="ECO:0000256" key="13">
    <source>
        <dbReference type="ARBA" id="ARBA00023326"/>
    </source>
</evidence>
<evidence type="ECO:0000256" key="8">
    <source>
        <dbReference type="ARBA" id="ARBA00023008"/>
    </source>
</evidence>
<dbReference type="EC" id="1.14.99.56" evidence="16"/>
<keyword evidence="9" id="KW-0503">Monooxygenase</keyword>
<keyword evidence="3" id="KW-0964">Secreted</keyword>
<dbReference type="InterPro" id="IPR036361">
    <property type="entry name" value="SAP_dom_sf"/>
</dbReference>
<evidence type="ECO:0000256" key="3">
    <source>
        <dbReference type="ARBA" id="ARBA00022525"/>
    </source>
</evidence>
<evidence type="ECO:0000256" key="12">
    <source>
        <dbReference type="ARBA" id="ARBA00023277"/>
    </source>
</evidence>
<dbReference type="Proteomes" id="UP000566819">
    <property type="component" value="Unassembled WGS sequence"/>
</dbReference>
<dbReference type="Gene3D" id="1.10.720.30">
    <property type="entry name" value="SAP domain"/>
    <property type="match status" value="1"/>
</dbReference>
<feature type="compositionally biased region" description="Low complexity" evidence="17">
    <location>
        <begin position="662"/>
        <end position="675"/>
    </location>
</feature>
<protein>
    <recommendedName>
        <fullName evidence="16">lytic cellulose monooxygenase (C4-dehydrogenating)</fullName>
        <ecNumber evidence="16">1.14.99.56</ecNumber>
    </recommendedName>
</protein>
<evidence type="ECO:0000256" key="2">
    <source>
        <dbReference type="ARBA" id="ARBA00004613"/>
    </source>
</evidence>
<keyword evidence="11" id="KW-0325">Glycoprotein</keyword>
<evidence type="ECO:0000256" key="11">
    <source>
        <dbReference type="ARBA" id="ARBA00023180"/>
    </source>
</evidence>
<evidence type="ECO:0000256" key="16">
    <source>
        <dbReference type="ARBA" id="ARBA00047174"/>
    </source>
</evidence>
<feature type="domain" description="SAP" evidence="19">
    <location>
        <begin position="437"/>
        <end position="471"/>
    </location>
</feature>
<feature type="region of interest" description="Disordered" evidence="17">
    <location>
        <begin position="662"/>
        <end position="689"/>
    </location>
</feature>
<dbReference type="GO" id="GO:0046872">
    <property type="term" value="F:metal ion binding"/>
    <property type="evidence" value="ECO:0007669"/>
    <property type="project" value="UniProtKB-KW"/>
</dbReference>
<keyword evidence="7" id="KW-0560">Oxidoreductase</keyword>
<dbReference type="GO" id="GO:0030245">
    <property type="term" value="P:cellulose catabolic process"/>
    <property type="evidence" value="ECO:0007669"/>
    <property type="project" value="UniProtKB-KW"/>
</dbReference>
<keyword evidence="5 18" id="KW-0732">Signal</keyword>
<evidence type="ECO:0000256" key="15">
    <source>
        <dbReference type="ARBA" id="ARBA00045077"/>
    </source>
</evidence>
<keyword evidence="12" id="KW-0119">Carbohydrate metabolism</keyword>
<sequence length="796" mass="87719">MKNALVLASLAQILGTATAHYNFPTIIYNNVTAKHWQYIRKWSAGNNYGNDDDFTPMYGPSVPVSFAPVNQMATLDIRCNVNATLAPETLAVKAGADLGFQAHTGQGGIGHPGPLLAYMAKVPQGKTAQNWDGDGNVVRNHILQSSRKCKADIESSQWFKISEDFPSSWVDDPINQGGTNLTSPEVYYTTAVWPTQEVHFKIPAAVPDGEYLFRVEHIALHTTYEGSNGPQFFVSCAQIKVIGGGKGQPGPLVAFPGAYNFSDPILLAARVWTPIIGHLDQPYVTRTPGPPVWQSIQLQAKRKPAKNAKTLLGGWEDKHKGGLREIVPSASQAHLEASSGILSSAATHLETNVEALVIVFDPIGSEFRNPVVQFIPFCRTAVAKDEDGCDGRRAKDEQVLKNVEDEGLVSLAPPPPQQFHPVNSAPLNVGYVNAMDWSHLTRDGLNSKCEELGLPKYGIKQDLITRLEEFQKKKPSAFGPQARNNQTPDRPRALSNVSRPNPFENTCVEDMSEAQLEEICRQNYVPYKDDFNGHERRAGIQAEFQVKYNEAVGKREDTIEKAKAKCTKDIEKARKERDDKLDNLEADVAPFIAKHQNWGPAFNKLKSLRAARGEQTHPNNYDPTRPRPTERPSFSLNNRLPSEQPPISSFASQSYRAVSPSARSTSAIATTSTATKRPASSLDFPTNDLTRPRLDTGHAIETEPILPQLTNNPFIFISDRNLGVRTNRIALIKTMIENKGFAPKHVRADRVGYYIVFEASVQGDIQAGKCCDEFQGRLFGGVALRLELKARLGLAG</sequence>
<dbReference type="Gene3D" id="2.70.50.70">
    <property type="match status" value="1"/>
</dbReference>
<evidence type="ECO:0000256" key="1">
    <source>
        <dbReference type="ARBA" id="ARBA00001973"/>
    </source>
</evidence>
<dbReference type="GO" id="GO:0004497">
    <property type="term" value="F:monooxygenase activity"/>
    <property type="evidence" value="ECO:0007669"/>
    <property type="project" value="UniProtKB-KW"/>
</dbReference>
<dbReference type="InterPro" id="IPR049892">
    <property type="entry name" value="AA9"/>
</dbReference>
<dbReference type="AlphaFoldDB" id="A0A8H4RMT4"/>
<evidence type="ECO:0000313" key="20">
    <source>
        <dbReference type="EMBL" id="KAF4631983.1"/>
    </source>
</evidence>
<evidence type="ECO:0000256" key="14">
    <source>
        <dbReference type="ARBA" id="ARBA00044502"/>
    </source>
</evidence>
<evidence type="ECO:0000256" key="9">
    <source>
        <dbReference type="ARBA" id="ARBA00023033"/>
    </source>
</evidence>
<comment type="catalytic activity">
    <reaction evidence="15">
        <text>[(1-&gt;4)-beta-D-glucosyl]n+m + reduced acceptor + O2 = 4-dehydro-beta-D-glucosyl-[(1-&gt;4)-beta-D-glucosyl]n-1 + [(1-&gt;4)-beta-D-glucosyl]m + acceptor + H2O.</text>
        <dbReference type="EC" id="1.14.99.56"/>
    </reaction>
</comment>
<dbReference type="PROSITE" id="PS50800">
    <property type="entry name" value="SAP"/>
    <property type="match status" value="1"/>
</dbReference>
<dbReference type="InterPro" id="IPR003034">
    <property type="entry name" value="SAP_dom"/>
</dbReference>
<evidence type="ECO:0000256" key="7">
    <source>
        <dbReference type="ARBA" id="ARBA00023002"/>
    </source>
</evidence>
<evidence type="ECO:0000256" key="18">
    <source>
        <dbReference type="SAM" id="SignalP"/>
    </source>
</evidence>
<dbReference type="OrthoDB" id="197676at2759"/>
<name>A0A8H4RMT4_9HELO</name>
<comment type="subcellular location">
    <subcellularLocation>
        <location evidence="2">Secreted</location>
    </subcellularLocation>
</comment>
<dbReference type="PANTHER" id="PTHR33353">
    <property type="entry name" value="PUTATIVE (AFU_ORTHOLOGUE AFUA_1G12560)-RELATED"/>
    <property type="match status" value="1"/>
</dbReference>
<dbReference type="Pfam" id="PF11767">
    <property type="entry name" value="SET_assoc"/>
    <property type="match status" value="1"/>
</dbReference>
<proteinExistence type="inferred from homology"/>
<evidence type="ECO:0000256" key="17">
    <source>
        <dbReference type="SAM" id="MobiDB-lite"/>
    </source>
</evidence>
<comment type="similarity">
    <text evidence="14">Belongs to the polysaccharide monooxygenase AA9 family.</text>
</comment>
<feature type="region of interest" description="Disordered" evidence="17">
    <location>
        <begin position="472"/>
        <end position="501"/>
    </location>
</feature>
<evidence type="ECO:0000256" key="6">
    <source>
        <dbReference type="ARBA" id="ARBA00023001"/>
    </source>
</evidence>
<comment type="cofactor">
    <cofactor evidence="1">
        <name>Cu(2+)</name>
        <dbReference type="ChEBI" id="CHEBI:29036"/>
    </cofactor>
</comment>
<dbReference type="InterPro" id="IPR005103">
    <property type="entry name" value="AA9_LPMO"/>
</dbReference>
<keyword evidence="6" id="KW-0136">Cellulose degradation</keyword>
<comment type="caution">
    <text evidence="20">The sequence shown here is derived from an EMBL/GenBank/DDBJ whole genome shotgun (WGS) entry which is preliminary data.</text>
</comment>
<keyword evidence="13" id="KW-0624">Polysaccharide degradation</keyword>
<feature type="compositionally biased region" description="Polar residues" evidence="17">
    <location>
        <begin position="632"/>
        <end position="647"/>
    </location>
</feature>
<evidence type="ECO:0000256" key="10">
    <source>
        <dbReference type="ARBA" id="ARBA00023157"/>
    </source>
</evidence>
<feature type="signal peptide" evidence="18">
    <location>
        <begin position="1"/>
        <end position="19"/>
    </location>
</feature>
<keyword evidence="10" id="KW-1015">Disulfide bond</keyword>
<keyword evidence="21" id="KW-1185">Reference proteome</keyword>
<feature type="region of interest" description="Disordered" evidence="17">
    <location>
        <begin position="614"/>
        <end position="647"/>
    </location>
</feature>
<dbReference type="CDD" id="cd21175">
    <property type="entry name" value="LPMO_AA9"/>
    <property type="match status" value="1"/>
</dbReference>
<gene>
    <name evidence="20" type="ORF">G7Y89_g6143</name>
</gene>
<dbReference type="Pfam" id="PF03443">
    <property type="entry name" value="AA9"/>
    <property type="match status" value="2"/>
</dbReference>
<dbReference type="GO" id="GO:0005576">
    <property type="term" value="C:extracellular region"/>
    <property type="evidence" value="ECO:0007669"/>
    <property type="project" value="UniProtKB-SubCell"/>
</dbReference>
<evidence type="ECO:0000256" key="4">
    <source>
        <dbReference type="ARBA" id="ARBA00022723"/>
    </source>
</evidence>
<dbReference type="InterPro" id="IPR024636">
    <property type="entry name" value="SET_assoc"/>
</dbReference>
<keyword evidence="8" id="KW-0186">Copper</keyword>
<organism evidence="20 21">
    <name type="scientific">Cudoniella acicularis</name>
    <dbReference type="NCBI Taxonomy" id="354080"/>
    <lineage>
        <taxon>Eukaryota</taxon>
        <taxon>Fungi</taxon>
        <taxon>Dikarya</taxon>
        <taxon>Ascomycota</taxon>
        <taxon>Pezizomycotina</taxon>
        <taxon>Leotiomycetes</taxon>
        <taxon>Helotiales</taxon>
        <taxon>Tricladiaceae</taxon>
        <taxon>Cudoniella</taxon>
    </lineage>
</organism>
<keyword evidence="4" id="KW-0479">Metal-binding</keyword>
<evidence type="ECO:0000313" key="21">
    <source>
        <dbReference type="Proteomes" id="UP000566819"/>
    </source>
</evidence>
<accession>A0A8H4RMT4</accession>
<reference evidence="20 21" key="1">
    <citation type="submission" date="2020-03" db="EMBL/GenBank/DDBJ databases">
        <title>Draft Genome Sequence of Cudoniella acicularis.</title>
        <authorList>
            <person name="Buettner E."/>
            <person name="Kellner H."/>
        </authorList>
    </citation>
    <scope>NUCLEOTIDE SEQUENCE [LARGE SCALE GENOMIC DNA]</scope>
    <source>
        <strain evidence="20 21">DSM 108380</strain>
    </source>
</reference>
<evidence type="ECO:0000259" key="19">
    <source>
        <dbReference type="PROSITE" id="PS50800"/>
    </source>
</evidence>